<accession>A0AB34GI87</accession>
<keyword evidence="4" id="KW-0689">Ribosomal protein</keyword>
<dbReference type="GO" id="GO:0003735">
    <property type="term" value="F:structural constituent of ribosome"/>
    <property type="evidence" value="ECO:0007669"/>
    <property type="project" value="InterPro"/>
</dbReference>
<dbReference type="CDD" id="cd00353">
    <property type="entry name" value="Ribosomal_S15p_S13e"/>
    <property type="match status" value="1"/>
</dbReference>
<dbReference type="SMART" id="SM01387">
    <property type="entry name" value="Ribosomal_S15"/>
    <property type="match status" value="1"/>
</dbReference>
<dbReference type="Proteomes" id="UP001159641">
    <property type="component" value="Unassembled WGS sequence"/>
</dbReference>
<evidence type="ECO:0000313" key="10">
    <source>
        <dbReference type="EMBL" id="KAJ8779876.1"/>
    </source>
</evidence>
<dbReference type="GO" id="GO:0032543">
    <property type="term" value="P:mitochondrial translation"/>
    <property type="evidence" value="ECO:0007669"/>
    <property type="project" value="TreeGrafter"/>
</dbReference>
<evidence type="ECO:0000256" key="9">
    <source>
        <dbReference type="SAM" id="MobiDB-lite"/>
    </source>
</evidence>
<dbReference type="InterPro" id="IPR000589">
    <property type="entry name" value="Ribosomal_uS15"/>
</dbReference>
<dbReference type="SUPFAM" id="SSF47060">
    <property type="entry name" value="S15/NS1 RNA-binding domain"/>
    <property type="match status" value="1"/>
</dbReference>
<proteinExistence type="inferred from homology"/>
<name>A0AB34GI87_ESCRO</name>
<comment type="subcellular location">
    <subcellularLocation>
        <location evidence="1">Mitochondrion</location>
    </subcellularLocation>
</comment>
<dbReference type="GO" id="GO:0003723">
    <property type="term" value="F:RNA binding"/>
    <property type="evidence" value="ECO:0007669"/>
    <property type="project" value="TreeGrafter"/>
</dbReference>
<dbReference type="EMBL" id="JAIQCJ010002203">
    <property type="protein sequence ID" value="KAJ8779876.1"/>
    <property type="molecule type" value="Genomic_DNA"/>
</dbReference>
<dbReference type="InterPro" id="IPR009068">
    <property type="entry name" value="uS15_NS1_RNA-bd_sf"/>
</dbReference>
<evidence type="ECO:0000256" key="5">
    <source>
        <dbReference type="ARBA" id="ARBA00023128"/>
    </source>
</evidence>
<comment type="similarity">
    <text evidence="2">Belongs to the universal ribosomal protein uS15 family.</text>
</comment>
<dbReference type="Pfam" id="PF00312">
    <property type="entry name" value="Ribosomal_S15"/>
    <property type="match status" value="1"/>
</dbReference>
<protein>
    <recommendedName>
        <fullName evidence="7">Small ribosomal subunit protein uS15m</fullName>
    </recommendedName>
    <alternativeName>
        <fullName evidence="8">28S ribosomal protein S15, mitochondrial</fullName>
    </alternativeName>
</protein>
<keyword evidence="6" id="KW-0687">Ribonucleoprotein</keyword>
<dbReference type="PANTHER" id="PTHR46685:SF1">
    <property type="entry name" value="SMALL RIBOSOMAL SUBUNIT PROTEIN US15M"/>
    <property type="match status" value="1"/>
</dbReference>
<keyword evidence="5" id="KW-0496">Mitochondrion</keyword>
<evidence type="ECO:0000256" key="7">
    <source>
        <dbReference type="ARBA" id="ARBA00035249"/>
    </source>
</evidence>
<evidence type="ECO:0000313" key="11">
    <source>
        <dbReference type="Proteomes" id="UP001159641"/>
    </source>
</evidence>
<reference evidence="10 11" key="1">
    <citation type="submission" date="2022-11" db="EMBL/GenBank/DDBJ databases">
        <title>Whole genome sequence of Eschrichtius robustus ER-17-0199.</title>
        <authorList>
            <person name="Bruniche-Olsen A."/>
            <person name="Black A.N."/>
            <person name="Fields C.J."/>
            <person name="Walden K."/>
            <person name="Dewoody J.A."/>
        </authorList>
    </citation>
    <scope>NUCLEOTIDE SEQUENCE [LARGE SCALE GENOMIC DNA]</scope>
    <source>
        <strain evidence="10">ER-17-0199</strain>
        <tissue evidence="10">Blubber</tissue>
    </source>
</reference>
<feature type="region of interest" description="Disordered" evidence="9">
    <location>
        <begin position="346"/>
        <end position="377"/>
    </location>
</feature>
<evidence type="ECO:0000256" key="1">
    <source>
        <dbReference type="ARBA" id="ARBA00004173"/>
    </source>
</evidence>
<keyword evidence="3" id="KW-0809">Transit peptide</keyword>
<comment type="caution">
    <text evidence="10">The sequence shown here is derived from an EMBL/GenBank/DDBJ whole genome shotgun (WGS) entry which is preliminary data.</text>
</comment>
<dbReference type="InterPro" id="IPR052137">
    <property type="entry name" value="uS15_ribosomal"/>
</dbReference>
<evidence type="ECO:0000256" key="4">
    <source>
        <dbReference type="ARBA" id="ARBA00022980"/>
    </source>
</evidence>
<dbReference type="PANTHER" id="PTHR46685">
    <property type="entry name" value="28S RIBOSOMAL PROTEIN S15, MITOCHONDRIAL"/>
    <property type="match status" value="1"/>
</dbReference>
<evidence type="ECO:0000256" key="2">
    <source>
        <dbReference type="ARBA" id="ARBA00008434"/>
    </source>
</evidence>
<gene>
    <name evidence="10" type="ORF">J1605_012166</name>
</gene>
<organism evidence="10 11">
    <name type="scientific">Eschrichtius robustus</name>
    <name type="common">California gray whale</name>
    <name type="synonym">Eschrichtius gibbosus</name>
    <dbReference type="NCBI Taxonomy" id="9764"/>
    <lineage>
        <taxon>Eukaryota</taxon>
        <taxon>Metazoa</taxon>
        <taxon>Chordata</taxon>
        <taxon>Craniata</taxon>
        <taxon>Vertebrata</taxon>
        <taxon>Euteleostomi</taxon>
        <taxon>Mammalia</taxon>
        <taxon>Eutheria</taxon>
        <taxon>Laurasiatheria</taxon>
        <taxon>Artiodactyla</taxon>
        <taxon>Whippomorpha</taxon>
        <taxon>Cetacea</taxon>
        <taxon>Mysticeti</taxon>
        <taxon>Eschrichtiidae</taxon>
        <taxon>Eschrichtius</taxon>
    </lineage>
</organism>
<sequence length="377" mass="42486">MLKKTWHLRVYTAPHATNDVRQRPSSLSLALLLTRPLPSTQLRVITESRLPIHHLGPHLLRSRNCTRLVEPEPTWRRPYNQGRTAKATAAVGRVPWGSEASMLRAAWRALSSIRTQAVTQAPVLGLPGGGCAKLLSVQRDLPSRPGGLILRAARGYATQKPVQPSHEDDPLPSMLLKDYQDIPGIEKVDDVVKKILSLEMANQKEKLKIKKEQLMNKVVENPKDTGSLEARSWSGGPWGVGVQGSLLAVVALTVKIHSYEEHMQKHRKDKAHKRCLLMSIDQRKKMLKNLRKTNYAVFEKTCRELGIEYTFPPLYSRKPHRRWVTKKALCIRVFQEAQKLKKQKRALKAAAAAARKQGQKNPESPSKTGPEAIRENQ</sequence>
<evidence type="ECO:0000256" key="3">
    <source>
        <dbReference type="ARBA" id="ARBA00022946"/>
    </source>
</evidence>
<dbReference type="Gene3D" id="1.10.287.10">
    <property type="entry name" value="S15/NS1, RNA-binding"/>
    <property type="match status" value="1"/>
</dbReference>
<keyword evidence="11" id="KW-1185">Reference proteome</keyword>
<feature type="compositionally biased region" description="Low complexity" evidence="9">
    <location>
        <begin position="348"/>
        <end position="360"/>
    </location>
</feature>
<evidence type="ECO:0000256" key="6">
    <source>
        <dbReference type="ARBA" id="ARBA00023274"/>
    </source>
</evidence>
<evidence type="ECO:0000256" key="8">
    <source>
        <dbReference type="ARBA" id="ARBA00035528"/>
    </source>
</evidence>
<dbReference type="AlphaFoldDB" id="A0AB34GI87"/>
<dbReference type="GO" id="GO:0005763">
    <property type="term" value="C:mitochondrial small ribosomal subunit"/>
    <property type="evidence" value="ECO:0007669"/>
    <property type="project" value="TreeGrafter"/>
</dbReference>